<evidence type="ECO:0000313" key="4">
    <source>
        <dbReference type="EMBL" id="KAF8404683.1"/>
    </source>
</evidence>
<gene>
    <name evidence="4" type="ORF">HHK36_009571</name>
</gene>
<comment type="caution">
    <text evidence="4">The sequence shown here is derived from an EMBL/GenBank/DDBJ whole genome shotgun (WGS) entry which is preliminary data.</text>
</comment>
<evidence type="ECO:0000256" key="1">
    <source>
        <dbReference type="ARBA" id="ARBA00023015"/>
    </source>
</evidence>
<accession>A0A835DIC8</accession>
<feature type="region of interest" description="Disordered" evidence="3">
    <location>
        <begin position="267"/>
        <end position="286"/>
    </location>
</feature>
<dbReference type="InterPro" id="IPR036638">
    <property type="entry name" value="HLH_DNA-bd_sf"/>
</dbReference>
<keyword evidence="5" id="KW-1185">Reference proteome</keyword>
<sequence>MVCQAASQTRFRALKHESGIAGSSTIIVRVIACFQPLQDCQVSRGQISHVLFQFILLNEGNLLCLCLLGDCFDWMEKDYGSWLHQQPSAWQSPNLHSKRLMSSLLDLGRQDTFPAYTNPYTCMVSGNRALPEYAASELPGLKTGQAKLPGLKTGQANEPHGWFYCLPRYRQALAPSPNSDLREKFLPFPYGCHGEATSNAASESIQKRFLVFDQSGNQTNLFYNSVNGTPVRHPISGTPKLFDSYSLHKEELAAKRDLVYQSGVIPSYGSDENYKSGEESEMHEDTEELNALLYSDDEYDSDEDDEETSTGHSPSTMTGVYVKRKEADGSAEEVASSAGPTKRRRLLDEEHNTLMDTASSGKPNGSWECEDDAESSCAKGSIQCIQGEEMDSLLGNKKLSRKERIRETVIILQSIIPGGKGEDKDTVLVLDEAIHYLRSLKHKAKTFGGTALK</sequence>
<dbReference type="PANTHER" id="PTHR36066:SF2">
    <property type="entry name" value="TRANSCRIPTION FACTOR BHLH145"/>
    <property type="match status" value="1"/>
</dbReference>
<feature type="compositionally biased region" description="Acidic residues" evidence="3">
    <location>
        <begin position="299"/>
        <end position="308"/>
    </location>
</feature>
<dbReference type="Proteomes" id="UP000655225">
    <property type="component" value="Unassembled WGS sequence"/>
</dbReference>
<dbReference type="GO" id="GO:0046983">
    <property type="term" value="F:protein dimerization activity"/>
    <property type="evidence" value="ECO:0007669"/>
    <property type="project" value="InterPro"/>
</dbReference>
<dbReference type="SUPFAM" id="SSF47459">
    <property type="entry name" value="HLH, helix-loop-helix DNA-binding domain"/>
    <property type="match status" value="1"/>
</dbReference>
<evidence type="ECO:0000256" key="3">
    <source>
        <dbReference type="SAM" id="MobiDB-lite"/>
    </source>
</evidence>
<protein>
    <submittedName>
        <fullName evidence="4">Uncharacterized protein</fullName>
    </submittedName>
</protein>
<name>A0A835DIC8_TETSI</name>
<evidence type="ECO:0000313" key="5">
    <source>
        <dbReference type="Proteomes" id="UP000655225"/>
    </source>
</evidence>
<dbReference type="InterPro" id="IPR037546">
    <property type="entry name" value="SAC51-like"/>
</dbReference>
<dbReference type="PANTHER" id="PTHR36066">
    <property type="entry name" value="TRANSCRIPTION FACTOR BHLH145"/>
    <property type="match status" value="1"/>
</dbReference>
<keyword evidence="1" id="KW-0805">Transcription regulation</keyword>
<dbReference type="OMA" id="FYCLPRI"/>
<organism evidence="4 5">
    <name type="scientific">Tetracentron sinense</name>
    <name type="common">Spur-leaf</name>
    <dbReference type="NCBI Taxonomy" id="13715"/>
    <lineage>
        <taxon>Eukaryota</taxon>
        <taxon>Viridiplantae</taxon>
        <taxon>Streptophyta</taxon>
        <taxon>Embryophyta</taxon>
        <taxon>Tracheophyta</taxon>
        <taxon>Spermatophyta</taxon>
        <taxon>Magnoliopsida</taxon>
        <taxon>Trochodendrales</taxon>
        <taxon>Trochodendraceae</taxon>
        <taxon>Tetracentron</taxon>
    </lineage>
</organism>
<evidence type="ECO:0000256" key="2">
    <source>
        <dbReference type="ARBA" id="ARBA00023163"/>
    </source>
</evidence>
<proteinExistence type="predicted"/>
<reference evidence="4 5" key="1">
    <citation type="submission" date="2020-04" db="EMBL/GenBank/DDBJ databases">
        <title>Plant Genome Project.</title>
        <authorList>
            <person name="Zhang R.-G."/>
        </authorList>
    </citation>
    <scope>NUCLEOTIDE SEQUENCE [LARGE SCALE GENOMIC DNA]</scope>
    <source>
        <strain evidence="4">YNK0</strain>
        <tissue evidence="4">Leaf</tissue>
    </source>
</reference>
<dbReference type="Pfam" id="PF23173">
    <property type="entry name" value="bHLH_SAC51"/>
    <property type="match status" value="1"/>
</dbReference>
<dbReference type="OrthoDB" id="777433at2759"/>
<feature type="region of interest" description="Disordered" evidence="3">
    <location>
        <begin position="299"/>
        <end position="349"/>
    </location>
</feature>
<dbReference type="AlphaFoldDB" id="A0A835DIC8"/>
<keyword evidence="2" id="KW-0804">Transcription</keyword>
<dbReference type="EMBL" id="JABCRI010000006">
    <property type="protein sequence ID" value="KAF8404683.1"/>
    <property type="molecule type" value="Genomic_DNA"/>
</dbReference>